<organism evidence="3 4">
    <name type="scientific">Sphagnum troendelagicum</name>
    <dbReference type="NCBI Taxonomy" id="128251"/>
    <lineage>
        <taxon>Eukaryota</taxon>
        <taxon>Viridiplantae</taxon>
        <taxon>Streptophyta</taxon>
        <taxon>Embryophyta</taxon>
        <taxon>Bryophyta</taxon>
        <taxon>Sphagnophytina</taxon>
        <taxon>Sphagnopsida</taxon>
        <taxon>Sphagnales</taxon>
        <taxon>Sphagnaceae</taxon>
        <taxon>Sphagnum</taxon>
    </lineage>
</organism>
<dbReference type="PANTHER" id="PTHR31385:SF15">
    <property type="entry name" value="COENZYME Q-BINDING PROTEIN COQ10 START DOMAIN-CONTAINING PROTEIN"/>
    <property type="match status" value="1"/>
</dbReference>
<accession>A0ABP0UIG3</accession>
<dbReference type="Proteomes" id="UP001497512">
    <property type="component" value="Chromosome 3"/>
</dbReference>
<gene>
    <name evidence="3" type="ORF">CSSPTR1EN2_LOCUS14852</name>
</gene>
<dbReference type="Pfam" id="PF03364">
    <property type="entry name" value="Polyketide_cyc"/>
    <property type="match status" value="1"/>
</dbReference>
<feature type="region of interest" description="Disordered" evidence="1">
    <location>
        <begin position="160"/>
        <end position="185"/>
    </location>
</feature>
<dbReference type="InterPro" id="IPR005031">
    <property type="entry name" value="COQ10_START"/>
</dbReference>
<proteinExistence type="predicted"/>
<keyword evidence="4" id="KW-1185">Reference proteome</keyword>
<dbReference type="EMBL" id="OZ019895">
    <property type="protein sequence ID" value="CAK9219783.1"/>
    <property type="molecule type" value="Genomic_DNA"/>
</dbReference>
<dbReference type="SUPFAM" id="SSF55961">
    <property type="entry name" value="Bet v1-like"/>
    <property type="match status" value="1"/>
</dbReference>
<reference evidence="3" key="1">
    <citation type="submission" date="2024-02" db="EMBL/GenBank/DDBJ databases">
        <authorList>
            <consortium name="ELIXIR-Norway"/>
            <consortium name="Elixir Norway"/>
        </authorList>
    </citation>
    <scope>NUCLEOTIDE SEQUENCE</scope>
</reference>
<sequence>MPAGQWLGWHHHSGEEKVLEGVDNSGKVDLDDEAWVPTELMQEPSVLEVTQAKGSFCEIDVHFSVPLDPDGVYDILTDPNNHRVFKNIKEVTYRKVLENDGNRLLVELEQLGRWQFLVFSGSFSSRVIIEQNQREHSVFFDLARQGVMRKFSGSWKLEPLQGADSDSKPQATGTENSDVDKTSDPTMTGTWVHFHQVLEPALMPPWPLKGYLRRVTEKIIREMLGDLQRECLRLSDFKKLSLVKT</sequence>
<dbReference type="PANTHER" id="PTHR31385">
    <property type="entry name" value="PUTATIVE (DUF220)-RELATED"/>
    <property type="match status" value="1"/>
</dbReference>
<evidence type="ECO:0000259" key="2">
    <source>
        <dbReference type="Pfam" id="PF03364"/>
    </source>
</evidence>
<protein>
    <recommendedName>
        <fullName evidence="2">Coenzyme Q-binding protein COQ10 START domain-containing protein</fullName>
    </recommendedName>
</protein>
<evidence type="ECO:0000313" key="4">
    <source>
        <dbReference type="Proteomes" id="UP001497512"/>
    </source>
</evidence>
<dbReference type="InterPro" id="IPR023393">
    <property type="entry name" value="START-like_dom_sf"/>
</dbReference>
<name>A0ABP0UIG3_9BRYO</name>
<dbReference type="Gene3D" id="3.30.530.20">
    <property type="match status" value="1"/>
</dbReference>
<evidence type="ECO:0000256" key="1">
    <source>
        <dbReference type="SAM" id="MobiDB-lite"/>
    </source>
</evidence>
<feature type="domain" description="Coenzyme Q-binding protein COQ10 START" evidence="2">
    <location>
        <begin position="65"/>
        <end position="223"/>
    </location>
</feature>
<evidence type="ECO:0000313" key="3">
    <source>
        <dbReference type="EMBL" id="CAK9219783.1"/>
    </source>
</evidence>